<evidence type="ECO:0000256" key="1">
    <source>
        <dbReference type="ARBA" id="ARBA00007592"/>
    </source>
</evidence>
<dbReference type="SMART" id="SM01130">
    <property type="entry name" value="DHDPS"/>
    <property type="match status" value="1"/>
</dbReference>
<dbReference type="InterPro" id="IPR002220">
    <property type="entry name" value="DapA-like"/>
</dbReference>
<dbReference type="RefSeq" id="WP_229232030.1">
    <property type="nucleotide sequence ID" value="NZ_AP024525.1"/>
</dbReference>
<dbReference type="Pfam" id="PF00701">
    <property type="entry name" value="DHDPS"/>
    <property type="match status" value="1"/>
</dbReference>
<proteinExistence type="inferred from homology"/>
<sequence>MTQHLERGVWGVVPTPFAGSALDVDADSLAQLAEHYEAVGAVGLTLLGVFGEAASLGIAEKALVLETAAEVTSLPIVAGVTALGTRPAIDEVLAAQAALGGRLAAVMVQANTASPGVLAAHLEGIHRATGAAIVLQDYPAASGVSVPAAAIADVVRRCPFIAAVKAEAPPTALNIARLSGAAVPVFGGLGGQGLLDELAAGAAGAMTGFSVPEALVAAVRAAERGGPEAARAVFAPFLPLVNFEQQPRIALALRKELFRRRGLIADASVRPPAAPFPAELAGVLAGELAAALGELGRLMATVSTAGTASTEGR</sequence>
<reference evidence="3 4" key="1">
    <citation type="journal article" date="2021" name="J. Biosci. Bioeng.">
        <title>Identification and characterization of a chc gene cluster responsible for the aromatization pathway of cyclohexanecarboxylate degradation in Sinomonas cyclohexanicum ATCC 51369.</title>
        <authorList>
            <person name="Yamamoto T."/>
            <person name="Hasegawa Y."/>
            <person name="Lau P.C.K."/>
            <person name="Iwaki H."/>
        </authorList>
    </citation>
    <scope>NUCLEOTIDE SEQUENCE [LARGE SCALE GENOMIC DNA]</scope>
    <source>
        <strain evidence="3 4">ATCC 51369</strain>
    </source>
</reference>
<dbReference type="PANTHER" id="PTHR12128">
    <property type="entry name" value="DIHYDRODIPICOLINATE SYNTHASE"/>
    <property type="match status" value="1"/>
</dbReference>
<gene>
    <name evidence="3" type="ORF">SCMU_11080</name>
</gene>
<protein>
    <submittedName>
        <fullName evidence="3">Dihydrodipicolinate synthase family protein</fullName>
    </submittedName>
</protein>
<evidence type="ECO:0000313" key="4">
    <source>
        <dbReference type="Proteomes" id="UP001319861"/>
    </source>
</evidence>
<dbReference type="CDD" id="cd00408">
    <property type="entry name" value="DHDPS-like"/>
    <property type="match status" value="1"/>
</dbReference>
<keyword evidence="2" id="KW-0456">Lyase</keyword>
<dbReference type="InterPro" id="IPR013785">
    <property type="entry name" value="Aldolase_TIM"/>
</dbReference>
<name>A0ABN6FF07_SINCY</name>
<comment type="similarity">
    <text evidence="1">Belongs to the DapA family.</text>
</comment>
<dbReference type="SUPFAM" id="SSF51569">
    <property type="entry name" value="Aldolase"/>
    <property type="match status" value="1"/>
</dbReference>
<organism evidence="3 4">
    <name type="scientific">Sinomonas cyclohexanicum</name>
    <name type="common">Corynebacterium cyclohexanicum</name>
    <dbReference type="NCBI Taxonomy" id="322009"/>
    <lineage>
        <taxon>Bacteria</taxon>
        <taxon>Bacillati</taxon>
        <taxon>Actinomycetota</taxon>
        <taxon>Actinomycetes</taxon>
        <taxon>Micrococcales</taxon>
        <taxon>Micrococcaceae</taxon>
        <taxon>Sinomonas</taxon>
    </lineage>
</organism>
<evidence type="ECO:0000313" key="3">
    <source>
        <dbReference type="EMBL" id="BCT75266.1"/>
    </source>
</evidence>
<dbReference type="PANTHER" id="PTHR12128:SF66">
    <property type="entry name" value="4-HYDROXY-2-OXOGLUTARATE ALDOLASE, MITOCHONDRIAL"/>
    <property type="match status" value="1"/>
</dbReference>
<dbReference type="EMBL" id="AP024525">
    <property type="protein sequence ID" value="BCT75266.1"/>
    <property type="molecule type" value="Genomic_DNA"/>
</dbReference>
<keyword evidence="4" id="KW-1185">Reference proteome</keyword>
<dbReference type="Gene3D" id="3.20.20.70">
    <property type="entry name" value="Aldolase class I"/>
    <property type="match status" value="1"/>
</dbReference>
<dbReference type="PRINTS" id="PR00146">
    <property type="entry name" value="DHPICSNTHASE"/>
</dbReference>
<accession>A0ABN6FF07</accession>
<dbReference type="Proteomes" id="UP001319861">
    <property type="component" value="Chromosome"/>
</dbReference>
<evidence type="ECO:0000256" key="2">
    <source>
        <dbReference type="ARBA" id="ARBA00023239"/>
    </source>
</evidence>